<proteinExistence type="inferred from homology"/>
<dbReference type="PANTHER" id="PTHR13887:SF56">
    <property type="entry name" value="THIOREDOXIN-LIKE REDUCTASE RV2466C"/>
    <property type="match status" value="1"/>
</dbReference>
<dbReference type="Gene3D" id="3.40.30.10">
    <property type="entry name" value="Glutaredoxin"/>
    <property type="match status" value="1"/>
</dbReference>
<dbReference type="InterPro" id="IPR036249">
    <property type="entry name" value="Thioredoxin-like_sf"/>
</dbReference>
<evidence type="ECO:0000259" key="2">
    <source>
        <dbReference type="Pfam" id="PF13462"/>
    </source>
</evidence>
<dbReference type="CDD" id="cd02972">
    <property type="entry name" value="DsbA_family"/>
    <property type="match status" value="1"/>
</dbReference>
<evidence type="ECO:0000313" key="3">
    <source>
        <dbReference type="EMBL" id="MFD2265483.1"/>
    </source>
</evidence>
<evidence type="ECO:0000313" key="4">
    <source>
        <dbReference type="Proteomes" id="UP001597295"/>
    </source>
</evidence>
<dbReference type="InterPro" id="IPR012336">
    <property type="entry name" value="Thioredoxin-like_fold"/>
</dbReference>
<evidence type="ECO:0000256" key="1">
    <source>
        <dbReference type="ARBA" id="ARBA00005791"/>
    </source>
</evidence>
<organism evidence="3 4">
    <name type="scientific">Lacibacterium aquatile</name>
    <dbReference type="NCBI Taxonomy" id="1168082"/>
    <lineage>
        <taxon>Bacteria</taxon>
        <taxon>Pseudomonadati</taxon>
        <taxon>Pseudomonadota</taxon>
        <taxon>Alphaproteobacteria</taxon>
        <taxon>Rhodospirillales</taxon>
        <taxon>Rhodospirillaceae</taxon>
    </lineage>
</organism>
<dbReference type="PANTHER" id="PTHR13887">
    <property type="entry name" value="GLUTATHIONE S-TRANSFERASE KAPPA"/>
    <property type="match status" value="1"/>
</dbReference>
<dbReference type="RefSeq" id="WP_379878872.1">
    <property type="nucleotide sequence ID" value="NZ_JBHUIP010000016.1"/>
</dbReference>
<protein>
    <submittedName>
        <fullName evidence="3">DsbA family protein</fullName>
    </submittedName>
</protein>
<sequence length="219" mass="22940">MNSKLMVGVAAVVVVVVAGALIPTFMDSGSSGSSTGSSAVSAEVAEVLKLRDGDVILGNPSAPITIVEYASLTCPHCASFSTNVLPQVKAEWIDSGKAKLVYRDFPLDRVALRASVLTRCLPAERRYPFIDVLFKTQNQWAGSQDANAALARTAKLAGLGDEQANACVADTANENAVLQSRQEASTKLSVQSTPTIFVNGRVAEHGSVESFTAALKAAQ</sequence>
<dbReference type="EMBL" id="JBHUIP010000016">
    <property type="protein sequence ID" value="MFD2265483.1"/>
    <property type="molecule type" value="Genomic_DNA"/>
</dbReference>
<dbReference type="Pfam" id="PF13462">
    <property type="entry name" value="Thioredoxin_4"/>
    <property type="match status" value="1"/>
</dbReference>
<dbReference type="Proteomes" id="UP001597295">
    <property type="component" value="Unassembled WGS sequence"/>
</dbReference>
<name>A0ABW5DWH2_9PROT</name>
<accession>A0ABW5DWH2</accession>
<keyword evidence="4" id="KW-1185">Reference proteome</keyword>
<gene>
    <name evidence="3" type="ORF">ACFSM5_21455</name>
</gene>
<dbReference type="SUPFAM" id="SSF52833">
    <property type="entry name" value="Thioredoxin-like"/>
    <property type="match status" value="1"/>
</dbReference>
<comment type="caution">
    <text evidence="3">The sequence shown here is derived from an EMBL/GenBank/DDBJ whole genome shotgun (WGS) entry which is preliminary data.</text>
</comment>
<feature type="domain" description="Thioredoxin-like fold" evidence="2">
    <location>
        <begin position="53"/>
        <end position="216"/>
    </location>
</feature>
<reference evidence="4" key="1">
    <citation type="journal article" date="2019" name="Int. J. Syst. Evol. Microbiol.">
        <title>The Global Catalogue of Microorganisms (GCM) 10K type strain sequencing project: providing services to taxonomists for standard genome sequencing and annotation.</title>
        <authorList>
            <consortium name="The Broad Institute Genomics Platform"/>
            <consortium name="The Broad Institute Genome Sequencing Center for Infectious Disease"/>
            <person name="Wu L."/>
            <person name="Ma J."/>
        </authorList>
    </citation>
    <scope>NUCLEOTIDE SEQUENCE [LARGE SCALE GENOMIC DNA]</scope>
    <source>
        <strain evidence="4">CGMCC 1.19062</strain>
    </source>
</reference>
<comment type="similarity">
    <text evidence="1">Belongs to the thioredoxin family. DsbA subfamily.</text>
</comment>